<evidence type="ECO:0000256" key="3">
    <source>
        <dbReference type="ARBA" id="ARBA00022676"/>
    </source>
</evidence>
<evidence type="ECO:0000313" key="18">
    <source>
        <dbReference type="EMBL" id="CAB4723772.1"/>
    </source>
</evidence>
<dbReference type="GO" id="GO:0008658">
    <property type="term" value="F:penicillin binding"/>
    <property type="evidence" value="ECO:0007669"/>
    <property type="project" value="InterPro"/>
</dbReference>
<evidence type="ECO:0000256" key="9">
    <source>
        <dbReference type="ARBA" id="ARBA00023316"/>
    </source>
</evidence>
<dbReference type="SUPFAM" id="SSF53955">
    <property type="entry name" value="Lysozyme-like"/>
    <property type="match status" value="1"/>
</dbReference>
<dbReference type="InterPro" id="IPR001460">
    <property type="entry name" value="PCN-bd_Tpept"/>
</dbReference>
<evidence type="ECO:0000313" key="15">
    <source>
        <dbReference type="EMBL" id="CAB4535939.1"/>
    </source>
</evidence>
<keyword evidence="9" id="KW-0961">Cell wall biogenesis/degradation</keyword>
<accession>A0A6J6RMS2</accession>
<evidence type="ECO:0000256" key="11">
    <source>
        <dbReference type="ARBA" id="ARBA00049902"/>
    </source>
</evidence>
<dbReference type="GO" id="GO:0071555">
    <property type="term" value="P:cell wall organization"/>
    <property type="evidence" value="ECO:0007669"/>
    <property type="project" value="UniProtKB-KW"/>
</dbReference>
<dbReference type="InterPro" id="IPR050396">
    <property type="entry name" value="Glycosyltr_51/Transpeptidase"/>
</dbReference>
<dbReference type="PANTHER" id="PTHR32282">
    <property type="entry name" value="BINDING PROTEIN TRANSPEPTIDASE, PUTATIVE-RELATED"/>
    <property type="match status" value="1"/>
</dbReference>
<keyword evidence="6" id="KW-0133">Cell shape</keyword>
<keyword evidence="2" id="KW-0645">Protease</keyword>
<keyword evidence="8" id="KW-0511">Multifunctional enzyme</keyword>
<evidence type="ECO:0000256" key="10">
    <source>
        <dbReference type="ARBA" id="ARBA00044770"/>
    </source>
</evidence>
<dbReference type="Pfam" id="PF00905">
    <property type="entry name" value="Transpeptidase"/>
    <property type="match status" value="1"/>
</dbReference>
<gene>
    <name evidence="15" type="ORF">UFOPK1380_00758</name>
    <name evidence="16" type="ORF">UFOPK1778_00031</name>
    <name evidence="17" type="ORF">UFOPK1863_00826</name>
    <name evidence="18" type="ORF">UFOPK2689_00757</name>
</gene>
<keyword evidence="4" id="KW-0808">Transferase</keyword>
<dbReference type="InterPro" id="IPR012338">
    <property type="entry name" value="Beta-lactam/transpept-like"/>
</dbReference>
<evidence type="ECO:0000256" key="7">
    <source>
        <dbReference type="ARBA" id="ARBA00022984"/>
    </source>
</evidence>
<dbReference type="InterPro" id="IPR023346">
    <property type="entry name" value="Lysozyme-like_dom_sf"/>
</dbReference>
<feature type="transmembrane region" description="Helical" evidence="12">
    <location>
        <begin position="20"/>
        <end position="42"/>
    </location>
</feature>
<evidence type="ECO:0000256" key="4">
    <source>
        <dbReference type="ARBA" id="ARBA00022679"/>
    </source>
</evidence>
<dbReference type="InterPro" id="IPR036950">
    <property type="entry name" value="PBP_transglycosylase"/>
</dbReference>
<organism evidence="18">
    <name type="scientific">freshwater metagenome</name>
    <dbReference type="NCBI Taxonomy" id="449393"/>
    <lineage>
        <taxon>unclassified sequences</taxon>
        <taxon>metagenomes</taxon>
        <taxon>ecological metagenomes</taxon>
    </lineage>
</organism>
<evidence type="ECO:0000256" key="5">
    <source>
        <dbReference type="ARBA" id="ARBA00022801"/>
    </source>
</evidence>
<dbReference type="GO" id="GO:0004180">
    <property type="term" value="F:carboxypeptidase activity"/>
    <property type="evidence" value="ECO:0007669"/>
    <property type="project" value="UniProtKB-KW"/>
</dbReference>
<evidence type="ECO:0000256" key="12">
    <source>
        <dbReference type="SAM" id="Phobius"/>
    </source>
</evidence>
<dbReference type="GO" id="GO:0008955">
    <property type="term" value="F:peptidoglycan glycosyltransferase activity"/>
    <property type="evidence" value="ECO:0007669"/>
    <property type="project" value="UniProtKB-EC"/>
</dbReference>
<keyword evidence="12" id="KW-0472">Membrane</keyword>
<keyword evidence="12" id="KW-1133">Transmembrane helix</keyword>
<dbReference type="InterPro" id="IPR001264">
    <property type="entry name" value="Glyco_trans_51"/>
</dbReference>
<keyword evidence="7" id="KW-0573">Peptidoglycan synthesis</keyword>
<sequence length="663" mass="71712">MASGIHWERARIKQLAIRLLIFGSGLGFILGALAFLIAYFTVSIPDPNAFVNSQSTIIQYADGQEVGRLGSENRTIVKLANIPLHVREAVMAAEDRNYYSESAISPQGIARAIWDNIKSLGKGGGGSTITQQYAKTAFLSPERTIIRKVKEFVIAIKLQQQMSKDQILENYLNTIYFGRGSYGIQTASEVYFGRSVKQLTISQAAVLASILNAPGFFDPSYGENNLKRLQYRFQYVVDGMYKAKWINEAEYKAVKFPVIKDRVTSGALAGPKGYLISWVVHELKNLGFTEEQLQTGGYVIKTTLEKRAQTAAVDAVDKIIPQKIPDDLKVGLISIRPGTGEIVAMYGGKDYLVSQLNNATQSIAQAGSTYKPFAIIAALENGIPLTSIWNGGSPKVYDDIGAQKPYPVFNYSNEQFGDIDLLEATAHSVNTIFVPLGMKAGVENVVDAARRAGIPSSVEMIATPSISLGVSSPHVIDVANAYATFAANGLYSKPFIIKEVLGSNGGIFYQGSISTQQVFQPNIIADLTYALEQVPIRGTSAWALSSFGRPSAGKTGTTTNNGAAWYNGYVPQLATSVAMFRTDATLSLNGIGGLRSVTGGTYPAMIWNAYMKKALKGLPIERFPEPANVNGIEPINMVDAVPTLDPSLAIPTPTPTPTPTKKR</sequence>
<feature type="domain" description="Glycosyl transferase family 51" evidence="14">
    <location>
        <begin position="63"/>
        <end position="240"/>
    </location>
</feature>
<keyword evidence="5" id="KW-0378">Hydrolase</keyword>
<evidence type="ECO:0000256" key="6">
    <source>
        <dbReference type="ARBA" id="ARBA00022960"/>
    </source>
</evidence>
<evidence type="ECO:0000259" key="13">
    <source>
        <dbReference type="Pfam" id="PF00905"/>
    </source>
</evidence>
<dbReference type="Pfam" id="PF00912">
    <property type="entry name" value="Transgly"/>
    <property type="match status" value="1"/>
</dbReference>
<dbReference type="FunFam" id="1.10.3810.10:FF:000001">
    <property type="entry name" value="Penicillin-binding protein 1A"/>
    <property type="match status" value="1"/>
</dbReference>
<dbReference type="PANTHER" id="PTHR32282:SF34">
    <property type="entry name" value="PENICILLIN-BINDING PROTEIN 1A"/>
    <property type="match status" value="1"/>
</dbReference>
<dbReference type="EMBL" id="CAEZUD010000001">
    <property type="protein sequence ID" value="CAB4581857.1"/>
    <property type="molecule type" value="Genomic_DNA"/>
</dbReference>
<reference evidence="18" key="1">
    <citation type="submission" date="2020-05" db="EMBL/GenBank/DDBJ databases">
        <authorList>
            <person name="Chiriac C."/>
            <person name="Salcher M."/>
            <person name="Ghai R."/>
            <person name="Kavagutti S V."/>
        </authorList>
    </citation>
    <scope>NUCLEOTIDE SEQUENCE</scope>
</reference>
<keyword evidence="12" id="KW-0812">Transmembrane</keyword>
<protein>
    <recommendedName>
        <fullName evidence="10">peptidoglycan glycosyltransferase</fullName>
        <ecNumber evidence="10">2.4.99.28</ecNumber>
    </recommendedName>
</protein>
<evidence type="ECO:0000256" key="2">
    <source>
        <dbReference type="ARBA" id="ARBA00022670"/>
    </source>
</evidence>
<keyword evidence="3" id="KW-0328">Glycosyltransferase</keyword>
<keyword evidence="1" id="KW-0121">Carboxypeptidase</keyword>
<dbReference type="EMBL" id="CAEZSC010000041">
    <property type="protein sequence ID" value="CAB4535939.1"/>
    <property type="molecule type" value="Genomic_DNA"/>
</dbReference>
<dbReference type="AlphaFoldDB" id="A0A6J6RMS2"/>
<dbReference type="GO" id="GO:0006508">
    <property type="term" value="P:proteolysis"/>
    <property type="evidence" value="ECO:0007669"/>
    <property type="project" value="UniProtKB-KW"/>
</dbReference>
<dbReference type="GO" id="GO:0008360">
    <property type="term" value="P:regulation of cell shape"/>
    <property type="evidence" value="ECO:0007669"/>
    <property type="project" value="UniProtKB-KW"/>
</dbReference>
<dbReference type="EC" id="2.4.99.28" evidence="10"/>
<evidence type="ECO:0000259" key="14">
    <source>
        <dbReference type="Pfam" id="PF00912"/>
    </source>
</evidence>
<dbReference type="Gene3D" id="1.10.3810.10">
    <property type="entry name" value="Biosynthetic peptidoglycan transglycosylase-like"/>
    <property type="match status" value="1"/>
</dbReference>
<dbReference type="Gene3D" id="3.40.710.10">
    <property type="entry name" value="DD-peptidase/beta-lactamase superfamily"/>
    <property type="match status" value="1"/>
</dbReference>
<evidence type="ECO:0000313" key="16">
    <source>
        <dbReference type="EMBL" id="CAB4581857.1"/>
    </source>
</evidence>
<dbReference type="GO" id="GO:0030288">
    <property type="term" value="C:outer membrane-bounded periplasmic space"/>
    <property type="evidence" value="ECO:0007669"/>
    <property type="project" value="TreeGrafter"/>
</dbReference>
<name>A0A6J6RMS2_9ZZZZ</name>
<evidence type="ECO:0000256" key="1">
    <source>
        <dbReference type="ARBA" id="ARBA00022645"/>
    </source>
</evidence>
<dbReference type="SUPFAM" id="SSF56601">
    <property type="entry name" value="beta-lactamase/transpeptidase-like"/>
    <property type="match status" value="1"/>
</dbReference>
<dbReference type="EMBL" id="CAEZYL010000040">
    <property type="protein sequence ID" value="CAB4723772.1"/>
    <property type="molecule type" value="Genomic_DNA"/>
</dbReference>
<dbReference type="EMBL" id="CAEZUY010000081">
    <property type="protein sequence ID" value="CAB4617747.1"/>
    <property type="molecule type" value="Genomic_DNA"/>
</dbReference>
<proteinExistence type="predicted"/>
<dbReference type="GO" id="GO:0009252">
    <property type="term" value="P:peptidoglycan biosynthetic process"/>
    <property type="evidence" value="ECO:0007669"/>
    <property type="project" value="UniProtKB-KW"/>
</dbReference>
<feature type="domain" description="Penicillin-binding protein transpeptidase" evidence="13">
    <location>
        <begin position="336"/>
        <end position="577"/>
    </location>
</feature>
<evidence type="ECO:0000313" key="17">
    <source>
        <dbReference type="EMBL" id="CAB4617747.1"/>
    </source>
</evidence>
<comment type="catalytic activity">
    <reaction evidence="11">
        <text>[GlcNAc-(1-&gt;4)-Mur2Ac(oyl-L-Ala-gamma-D-Glu-L-Lys-D-Ala-D-Ala)](n)-di-trans,octa-cis-undecaprenyl diphosphate + beta-D-GlcNAc-(1-&gt;4)-Mur2Ac(oyl-L-Ala-gamma-D-Glu-L-Lys-D-Ala-D-Ala)-di-trans,octa-cis-undecaprenyl diphosphate = [GlcNAc-(1-&gt;4)-Mur2Ac(oyl-L-Ala-gamma-D-Glu-L-Lys-D-Ala-D-Ala)](n+1)-di-trans,octa-cis-undecaprenyl diphosphate + di-trans,octa-cis-undecaprenyl diphosphate + H(+)</text>
        <dbReference type="Rhea" id="RHEA:23708"/>
        <dbReference type="Rhea" id="RHEA-COMP:9602"/>
        <dbReference type="Rhea" id="RHEA-COMP:9603"/>
        <dbReference type="ChEBI" id="CHEBI:15378"/>
        <dbReference type="ChEBI" id="CHEBI:58405"/>
        <dbReference type="ChEBI" id="CHEBI:60033"/>
        <dbReference type="ChEBI" id="CHEBI:78435"/>
        <dbReference type="EC" id="2.4.99.28"/>
    </reaction>
</comment>
<evidence type="ECO:0000256" key="8">
    <source>
        <dbReference type="ARBA" id="ARBA00023268"/>
    </source>
</evidence>